<dbReference type="Proteomes" id="UP000735302">
    <property type="component" value="Unassembled WGS sequence"/>
</dbReference>
<accession>A0AAV4C2F6</accession>
<gene>
    <name evidence="1" type="ORF">PoB_005194700</name>
</gene>
<name>A0AAV4C2F6_9GAST</name>
<protein>
    <submittedName>
        <fullName evidence="1">Uncharacterized protein</fullName>
    </submittedName>
</protein>
<dbReference type="EMBL" id="BLXT01005746">
    <property type="protein sequence ID" value="GFO25442.1"/>
    <property type="molecule type" value="Genomic_DNA"/>
</dbReference>
<dbReference type="AlphaFoldDB" id="A0AAV4C2F6"/>
<proteinExistence type="predicted"/>
<reference evidence="1 2" key="1">
    <citation type="journal article" date="2021" name="Elife">
        <title>Chloroplast acquisition without the gene transfer in kleptoplastic sea slugs, Plakobranchus ocellatus.</title>
        <authorList>
            <person name="Maeda T."/>
            <person name="Takahashi S."/>
            <person name="Yoshida T."/>
            <person name="Shimamura S."/>
            <person name="Takaki Y."/>
            <person name="Nagai Y."/>
            <person name="Toyoda A."/>
            <person name="Suzuki Y."/>
            <person name="Arimoto A."/>
            <person name="Ishii H."/>
            <person name="Satoh N."/>
            <person name="Nishiyama T."/>
            <person name="Hasebe M."/>
            <person name="Maruyama T."/>
            <person name="Minagawa J."/>
            <person name="Obokata J."/>
            <person name="Shigenobu S."/>
        </authorList>
    </citation>
    <scope>NUCLEOTIDE SEQUENCE [LARGE SCALE GENOMIC DNA]</scope>
</reference>
<sequence length="83" mass="9493">MDSGDEFQSLSSSNVSDNLGHTIRVLWPYIKSRVILHHVIAEMPCMSQASSEVYCCREDKEKVSEVFFQHLQAIDDPGKYQVM</sequence>
<evidence type="ECO:0000313" key="2">
    <source>
        <dbReference type="Proteomes" id="UP000735302"/>
    </source>
</evidence>
<comment type="caution">
    <text evidence="1">The sequence shown here is derived from an EMBL/GenBank/DDBJ whole genome shotgun (WGS) entry which is preliminary data.</text>
</comment>
<keyword evidence="2" id="KW-1185">Reference proteome</keyword>
<organism evidence="1 2">
    <name type="scientific">Plakobranchus ocellatus</name>
    <dbReference type="NCBI Taxonomy" id="259542"/>
    <lineage>
        <taxon>Eukaryota</taxon>
        <taxon>Metazoa</taxon>
        <taxon>Spiralia</taxon>
        <taxon>Lophotrochozoa</taxon>
        <taxon>Mollusca</taxon>
        <taxon>Gastropoda</taxon>
        <taxon>Heterobranchia</taxon>
        <taxon>Euthyneura</taxon>
        <taxon>Panpulmonata</taxon>
        <taxon>Sacoglossa</taxon>
        <taxon>Placobranchoidea</taxon>
        <taxon>Plakobranchidae</taxon>
        <taxon>Plakobranchus</taxon>
    </lineage>
</organism>
<evidence type="ECO:0000313" key="1">
    <source>
        <dbReference type="EMBL" id="GFO25442.1"/>
    </source>
</evidence>